<organism evidence="1 2">
    <name type="scientific">Actinotalea lenta</name>
    <dbReference type="NCBI Taxonomy" id="3064654"/>
    <lineage>
        <taxon>Bacteria</taxon>
        <taxon>Bacillati</taxon>
        <taxon>Actinomycetota</taxon>
        <taxon>Actinomycetes</taxon>
        <taxon>Micrococcales</taxon>
        <taxon>Cellulomonadaceae</taxon>
        <taxon>Actinotalea</taxon>
    </lineage>
</organism>
<evidence type="ECO:0000313" key="1">
    <source>
        <dbReference type="EMBL" id="MDO8107508.1"/>
    </source>
</evidence>
<comment type="caution">
    <text evidence="1">The sequence shown here is derived from an EMBL/GenBank/DDBJ whole genome shotgun (WGS) entry which is preliminary data.</text>
</comment>
<dbReference type="Proteomes" id="UP001232536">
    <property type="component" value="Unassembled WGS sequence"/>
</dbReference>
<name>A0ABT9D9C3_9CELL</name>
<dbReference type="RefSeq" id="WP_304601129.1">
    <property type="nucleotide sequence ID" value="NZ_JAUQYP010000001.1"/>
</dbReference>
<gene>
    <name evidence="1" type="ORF">Q6348_09910</name>
</gene>
<evidence type="ECO:0008006" key="3">
    <source>
        <dbReference type="Google" id="ProtNLM"/>
    </source>
</evidence>
<evidence type="ECO:0000313" key="2">
    <source>
        <dbReference type="Proteomes" id="UP001232536"/>
    </source>
</evidence>
<proteinExistence type="predicted"/>
<reference evidence="1 2" key="1">
    <citation type="submission" date="2023-07" db="EMBL/GenBank/DDBJ databases">
        <title>Description of novel actinomycetes strains, isolated from tidal flat sediment.</title>
        <authorList>
            <person name="Lu C."/>
        </authorList>
    </citation>
    <scope>NUCLEOTIDE SEQUENCE [LARGE SCALE GENOMIC DNA]</scope>
    <source>
        <strain evidence="1 2">SYSU T00b441</strain>
    </source>
</reference>
<dbReference type="EMBL" id="JAUQYP010000001">
    <property type="protein sequence ID" value="MDO8107508.1"/>
    <property type="molecule type" value="Genomic_DNA"/>
</dbReference>
<keyword evidence="2" id="KW-1185">Reference proteome</keyword>
<protein>
    <recommendedName>
        <fullName evidence="3">Acetone carboxylase</fullName>
    </recommendedName>
</protein>
<accession>A0ABT9D9C3</accession>
<sequence length="76" mass="8759">MSTDSQHAEGLVCSAKGCRAPAVWAVRWNNPRIHAPERRKVWLACDDHRPHLERHLETRQFWRDTVTVGELTEADG</sequence>